<name>A0A3B0V2J5_9ZZZZ</name>
<accession>A0A3B0V2J5</accession>
<evidence type="ECO:0000256" key="6">
    <source>
        <dbReference type="ARBA" id="ARBA00022777"/>
    </source>
</evidence>
<reference evidence="10" key="1">
    <citation type="submission" date="2018-06" db="EMBL/GenBank/DDBJ databases">
        <authorList>
            <person name="Zhirakovskaya E."/>
        </authorList>
    </citation>
    <scope>NUCLEOTIDE SEQUENCE</scope>
</reference>
<dbReference type="GO" id="GO:0005524">
    <property type="term" value="F:ATP binding"/>
    <property type="evidence" value="ECO:0007669"/>
    <property type="project" value="UniProtKB-KW"/>
</dbReference>
<dbReference type="FunFam" id="3.40.50.300:FF:000225">
    <property type="entry name" value="Thymidylate kinase"/>
    <property type="match status" value="1"/>
</dbReference>
<dbReference type="PANTHER" id="PTHR10344">
    <property type="entry name" value="THYMIDYLATE KINASE"/>
    <property type="match status" value="1"/>
</dbReference>
<evidence type="ECO:0000256" key="1">
    <source>
        <dbReference type="ARBA" id="ARBA00009776"/>
    </source>
</evidence>
<dbReference type="EC" id="2.7.4.9" evidence="2"/>
<dbReference type="AlphaFoldDB" id="A0A3B0V2J5"/>
<dbReference type="InterPro" id="IPR039430">
    <property type="entry name" value="Thymidylate_kin-like_dom"/>
</dbReference>
<protein>
    <recommendedName>
        <fullName evidence="2">dTMP kinase</fullName>
        <ecNumber evidence="2">2.7.4.9</ecNumber>
    </recommendedName>
</protein>
<dbReference type="GO" id="GO:0004798">
    <property type="term" value="F:dTMP kinase activity"/>
    <property type="evidence" value="ECO:0007669"/>
    <property type="project" value="UniProtKB-EC"/>
</dbReference>
<evidence type="ECO:0000256" key="7">
    <source>
        <dbReference type="ARBA" id="ARBA00022840"/>
    </source>
</evidence>
<comment type="catalytic activity">
    <reaction evidence="8">
        <text>dTMP + ATP = dTDP + ADP</text>
        <dbReference type="Rhea" id="RHEA:13517"/>
        <dbReference type="ChEBI" id="CHEBI:30616"/>
        <dbReference type="ChEBI" id="CHEBI:58369"/>
        <dbReference type="ChEBI" id="CHEBI:63528"/>
        <dbReference type="ChEBI" id="CHEBI:456216"/>
        <dbReference type="EC" id="2.7.4.9"/>
    </reaction>
</comment>
<dbReference type="GO" id="GO:0006235">
    <property type="term" value="P:dTTP biosynthetic process"/>
    <property type="evidence" value="ECO:0007669"/>
    <property type="project" value="TreeGrafter"/>
</dbReference>
<keyword evidence="6 10" id="KW-0418">Kinase</keyword>
<evidence type="ECO:0000256" key="2">
    <source>
        <dbReference type="ARBA" id="ARBA00012980"/>
    </source>
</evidence>
<gene>
    <name evidence="10" type="ORF">MNBD_GAMMA01-104</name>
</gene>
<dbReference type="GO" id="GO:0006227">
    <property type="term" value="P:dUDP biosynthetic process"/>
    <property type="evidence" value="ECO:0007669"/>
    <property type="project" value="TreeGrafter"/>
</dbReference>
<dbReference type="HAMAP" id="MF_00165">
    <property type="entry name" value="Thymidylate_kinase"/>
    <property type="match status" value="1"/>
</dbReference>
<evidence type="ECO:0000313" key="10">
    <source>
        <dbReference type="EMBL" id="VAW37735.1"/>
    </source>
</evidence>
<keyword evidence="4" id="KW-0545">Nucleotide biosynthesis</keyword>
<dbReference type="GO" id="GO:0005829">
    <property type="term" value="C:cytosol"/>
    <property type="evidence" value="ECO:0007669"/>
    <property type="project" value="TreeGrafter"/>
</dbReference>
<dbReference type="CDD" id="cd01672">
    <property type="entry name" value="TMPK"/>
    <property type="match status" value="1"/>
</dbReference>
<evidence type="ECO:0000256" key="4">
    <source>
        <dbReference type="ARBA" id="ARBA00022727"/>
    </source>
</evidence>
<sequence length="212" mass="23996">MTARLITLEGSEGAGKTTALKIICEILDSWNVEYICTREPGGEPIAEKIRGILLYSESLHAKTELLLMFASRNEHIENIIKPALKAGKWVISDRYVDASYAYQGGGRQLGFEVVQWLDDFIVANMQADFTILMDVEPAIGLERIRNRNLKNKGQADRIEQEDIEFFTRITKAYRKKAALEAHRYAVVDASMPLKQVTVAIEQAFTTMQDRLL</sequence>
<feature type="domain" description="Thymidylate kinase-like" evidence="9">
    <location>
        <begin position="8"/>
        <end position="198"/>
    </location>
</feature>
<keyword evidence="7" id="KW-0067">ATP-binding</keyword>
<dbReference type="PANTHER" id="PTHR10344:SF4">
    <property type="entry name" value="UMP-CMP KINASE 2, MITOCHONDRIAL"/>
    <property type="match status" value="1"/>
</dbReference>
<dbReference type="SUPFAM" id="SSF52540">
    <property type="entry name" value="P-loop containing nucleoside triphosphate hydrolases"/>
    <property type="match status" value="1"/>
</dbReference>
<organism evidence="10">
    <name type="scientific">hydrothermal vent metagenome</name>
    <dbReference type="NCBI Taxonomy" id="652676"/>
    <lineage>
        <taxon>unclassified sequences</taxon>
        <taxon>metagenomes</taxon>
        <taxon>ecological metagenomes</taxon>
    </lineage>
</organism>
<evidence type="ECO:0000256" key="5">
    <source>
        <dbReference type="ARBA" id="ARBA00022741"/>
    </source>
</evidence>
<dbReference type="Gene3D" id="3.40.50.300">
    <property type="entry name" value="P-loop containing nucleotide triphosphate hydrolases"/>
    <property type="match status" value="1"/>
</dbReference>
<dbReference type="InterPro" id="IPR018094">
    <property type="entry name" value="Thymidylate_kinase"/>
</dbReference>
<keyword evidence="3 10" id="KW-0808">Transferase</keyword>
<dbReference type="NCBIfam" id="TIGR00041">
    <property type="entry name" value="DTMP_kinase"/>
    <property type="match status" value="1"/>
</dbReference>
<dbReference type="InterPro" id="IPR027417">
    <property type="entry name" value="P-loop_NTPase"/>
</dbReference>
<dbReference type="GO" id="GO:0006233">
    <property type="term" value="P:dTDP biosynthetic process"/>
    <property type="evidence" value="ECO:0007669"/>
    <property type="project" value="InterPro"/>
</dbReference>
<evidence type="ECO:0000259" key="9">
    <source>
        <dbReference type="Pfam" id="PF02223"/>
    </source>
</evidence>
<dbReference type="Pfam" id="PF02223">
    <property type="entry name" value="Thymidylate_kin"/>
    <property type="match status" value="1"/>
</dbReference>
<comment type="similarity">
    <text evidence="1">Belongs to the thymidylate kinase family.</text>
</comment>
<proteinExistence type="inferred from homology"/>
<evidence type="ECO:0000256" key="8">
    <source>
        <dbReference type="ARBA" id="ARBA00048743"/>
    </source>
</evidence>
<keyword evidence="5" id="KW-0547">Nucleotide-binding</keyword>
<dbReference type="EMBL" id="UOEW01000177">
    <property type="protein sequence ID" value="VAW37735.1"/>
    <property type="molecule type" value="Genomic_DNA"/>
</dbReference>
<evidence type="ECO:0000256" key="3">
    <source>
        <dbReference type="ARBA" id="ARBA00022679"/>
    </source>
</evidence>